<name>A0A938Y644_9ACTN</name>
<protein>
    <submittedName>
        <fullName evidence="1">Uncharacterized protein</fullName>
    </submittedName>
</protein>
<dbReference type="AlphaFoldDB" id="A0A938Y644"/>
<proteinExistence type="predicted"/>
<dbReference type="EMBL" id="JAERWK010000006">
    <property type="protein sequence ID" value="MBM9466470.1"/>
    <property type="molecule type" value="Genomic_DNA"/>
</dbReference>
<comment type="caution">
    <text evidence="1">The sequence shown here is derived from an EMBL/GenBank/DDBJ whole genome shotgun (WGS) entry which is preliminary data.</text>
</comment>
<sequence length="116" mass="13634">MSRKLVLLTYNIKPGVPLEEYVEYTREVDYPVFHQNPNIEQYSNFVIKRQGRGGGEWFKHFDLMFVNDLDAFDAGGKLHFGDQLILDHAARWREKWGQDPATGWRTDVNINYAEEI</sequence>
<evidence type="ECO:0000313" key="1">
    <source>
        <dbReference type="EMBL" id="MBM9466470.1"/>
    </source>
</evidence>
<gene>
    <name evidence="1" type="ORF">JL106_04140</name>
</gene>
<evidence type="ECO:0000313" key="2">
    <source>
        <dbReference type="Proteomes" id="UP000663792"/>
    </source>
</evidence>
<keyword evidence="2" id="KW-1185">Reference proteome</keyword>
<accession>A0A938Y644</accession>
<organism evidence="1 2">
    <name type="scientific">Nakamurella leprariae</name>
    <dbReference type="NCBI Taxonomy" id="2803911"/>
    <lineage>
        <taxon>Bacteria</taxon>
        <taxon>Bacillati</taxon>
        <taxon>Actinomycetota</taxon>
        <taxon>Actinomycetes</taxon>
        <taxon>Nakamurellales</taxon>
        <taxon>Nakamurellaceae</taxon>
        <taxon>Nakamurella</taxon>
    </lineage>
</organism>
<dbReference type="Gene3D" id="3.30.70.100">
    <property type="match status" value="1"/>
</dbReference>
<dbReference type="RefSeq" id="WP_205259438.1">
    <property type="nucleotide sequence ID" value="NZ_JAERWK010000006.1"/>
</dbReference>
<dbReference type="Proteomes" id="UP000663792">
    <property type="component" value="Unassembled WGS sequence"/>
</dbReference>
<reference evidence="1" key="1">
    <citation type="submission" date="2021-01" db="EMBL/GenBank/DDBJ databases">
        <title>YIM 132084 draft genome.</title>
        <authorList>
            <person name="An D."/>
        </authorList>
    </citation>
    <scope>NUCLEOTIDE SEQUENCE</scope>
    <source>
        <strain evidence="1">YIM 132084</strain>
    </source>
</reference>